<protein>
    <submittedName>
        <fullName evidence="2">Uncharacterized protein</fullName>
    </submittedName>
</protein>
<accession>A0A0K2VC43</accession>
<dbReference type="AlphaFoldDB" id="A0A0K2VC43"/>
<organism evidence="2">
    <name type="scientific">Lepeophtheirus salmonis</name>
    <name type="common">Salmon louse</name>
    <name type="synonym">Caligus salmonis</name>
    <dbReference type="NCBI Taxonomy" id="72036"/>
    <lineage>
        <taxon>Eukaryota</taxon>
        <taxon>Metazoa</taxon>
        <taxon>Ecdysozoa</taxon>
        <taxon>Arthropoda</taxon>
        <taxon>Crustacea</taxon>
        <taxon>Multicrustacea</taxon>
        <taxon>Hexanauplia</taxon>
        <taxon>Copepoda</taxon>
        <taxon>Siphonostomatoida</taxon>
        <taxon>Caligidae</taxon>
        <taxon>Lepeophtheirus</taxon>
    </lineage>
</organism>
<sequence length="30" mass="3210">MIKNKGNHDASPGLDGNTGRNHRHGRALKG</sequence>
<name>A0A0K2VC43_LEPSM</name>
<reference evidence="2" key="1">
    <citation type="submission" date="2014-05" db="EMBL/GenBank/DDBJ databases">
        <authorList>
            <person name="Chronopoulou M."/>
        </authorList>
    </citation>
    <scope>NUCLEOTIDE SEQUENCE</scope>
    <source>
        <tissue evidence="2">Whole organism</tissue>
    </source>
</reference>
<evidence type="ECO:0000256" key="1">
    <source>
        <dbReference type="SAM" id="MobiDB-lite"/>
    </source>
</evidence>
<proteinExistence type="predicted"/>
<evidence type="ECO:0000313" key="2">
    <source>
        <dbReference type="EMBL" id="CDW47491.1"/>
    </source>
</evidence>
<feature type="compositionally biased region" description="Basic residues" evidence="1">
    <location>
        <begin position="20"/>
        <end position="30"/>
    </location>
</feature>
<feature type="region of interest" description="Disordered" evidence="1">
    <location>
        <begin position="1"/>
        <end position="30"/>
    </location>
</feature>
<dbReference type="EMBL" id="HACA01030130">
    <property type="protein sequence ID" value="CDW47491.1"/>
    <property type="molecule type" value="Transcribed_RNA"/>
</dbReference>